<dbReference type="InterPro" id="IPR058030">
    <property type="entry name" value="TRIM8/14/16/25/29/45/65_CC"/>
</dbReference>
<name>A0A3Q3XIQ1_MOLML</name>
<keyword evidence="1" id="KW-0479">Metal-binding</keyword>
<evidence type="ECO:0000259" key="6">
    <source>
        <dbReference type="PROSITE" id="PS50089"/>
    </source>
</evidence>
<dbReference type="InterPro" id="IPR006574">
    <property type="entry name" value="PRY"/>
</dbReference>
<dbReference type="InterPro" id="IPR001870">
    <property type="entry name" value="B30.2/SPRY"/>
</dbReference>
<evidence type="ECO:0000256" key="1">
    <source>
        <dbReference type="ARBA" id="ARBA00022723"/>
    </source>
</evidence>
<reference evidence="8" key="2">
    <citation type="submission" date="2025-09" db="UniProtKB">
        <authorList>
            <consortium name="Ensembl"/>
        </authorList>
    </citation>
    <scope>IDENTIFICATION</scope>
</reference>
<dbReference type="SUPFAM" id="SSF57850">
    <property type="entry name" value="RING/U-box"/>
    <property type="match status" value="1"/>
</dbReference>
<sequence>MATIGSMLSEQQLLCPICLDVFNLPVSTPCGHNFCKDCLQEYWHSAELSQCPVCKQNTVDQNSNQKGDVSCVVCVEKKPKALTSILCKKHEKLLDLFCTHMCIRSVHSAHQTPPTEDKSVWNRGINTAAEDMIKGRLRRIGEINQTVQLSRENTEREIQEGSRVFEKLLHFAQRGQAELVEVTGAQQRLVESRASGLIAELEQEIDELKQNRDLLNDFPAPSALPVSDAGVESAVHVGTVRRALRRVACRLEEMVKAEMKRLCKAEIQRVQQYAVDVTLDPDTAHPKLVLSENRKQVYHGDVAVSLPDNPERFYPGVSVLGKEGFSSGRFYYEVEVTGKTEWDIGVGLESVNRKGGNTLNPENGYWTLGMRRDQSCWALSSIPLCVLLDERLQRVGVYVDVEWGQVSFYNVFTAAHIYSFTGCLFSERLFPYFNPRRNHSGVNSAPLIIPTPAPKSPSHDHSDIRCV</sequence>
<dbReference type="SMART" id="SM00449">
    <property type="entry name" value="SPRY"/>
    <property type="match status" value="1"/>
</dbReference>
<dbReference type="InterPro" id="IPR043136">
    <property type="entry name" value="B30.2/SPRY_sf"/>
</dbReference>
<keyword evidence="5" id="KW-0175">Coiled coil</keyword>
<dbReference type="CDD" id="cd13733">
    <property type="entry name" value="SPRY_PRY_C-I_1"/>
    <property type="match status" value="1"/>
</dbReference>
<dbReference type="InterPro" id="IPR003879">
    <property type="entry name" value="Butyrophylin_SPRY"/>
</dbReference>
<dbReference type="InterPro" id="IPR003877">
    <property type="entry name" value="SPRY_dom"/>
</dbReference>
<keyword evidence="9" id="KW-1185">Reference proteome</keyword>
<evidence type="ECO:0000256" key="3">
    <source>
        <dbReference type="ARBA" id="ARBA00022833"/>
    </source>
</evidence>
<dbReference type="Gene3D" id="2.60.120.920">
    <property type="match status" value="1"/>
</dbReference>
<dbReference type="SUPFAM" id="SSF49899">
    <property type="entry name" value="Concanavalin A-like lectins/glucanases"/>
    <property type="match status" value="1"/>
</dbReference>
<proteinExistence type="predicted"/>
<dbReference type="STRING" id="94237.ENSMMOP00000026354"/>
<dbReference type="Gene3D" id="3.30.40.10">
    <property type="entry name" value="Zinc/RING finger domain, C3HC4 (zinc finger)"/>
    <property type="match status" value="1"/>
</dbReference>
<dbReference type="InterPro" id="IPR013320">
    <property type="entry name" value="ConA-like_dom_sf"/>
</dbReference>
<dbReference type="SMART" id="SM00184">
    <property type="entry name" value="RING"/>
    <property type="match status" value="1"/>
</dbReference>
<evidence type="ECO:0000256" key="2">
    <source>
        <dbReference type="ARBA" id="ARBA00022771"/>
    </source>
</evidence>
<protein>
    <submittedName>
        <fullName evidence="8">Uncharacterized protein</fullName>
    </submittedName>
</protein>
<dbReference type="InterPro" id="IPR013083">
    <property type="entry name" value="Znf_RING/FYVE/PHD"/>
</dbReference>
<evidence type="ECO:0000313" key="9">
    <source>
        <dbReference type="Proteomes" id="UP000261620"/>
    </source>
</evidence>
<dbReference type="Proteomes" id="UP000261620">
    <property type="component" value="Unplaced"/>
</dbReference>
<dbReference type="GO" id="GO:0008270">
    <property type="term" value="F:zinc ion binding"/>
    <property type="evidence" value="ECO:0007669"/>
    <property type="project" value="UniProtKB-KW"/>
</dbReference>
<dbReference type="PROSITE" id="PS50188">
    <property type="entry name" value="B302_SPRY"/>
    <property type="match status" value="1"/>
</dbReference>
<dbReference type="PROSITE" id="PS50089">
    <property type="entry name" value="ZF_RING_2"/>
    <property type="match status" value="1"/>
</dbReference>
<dbReference type="Pfam" id="PF13765">
    <property type="entry name" value="PRY"/>
    <property type="match status" value="1"/>
</dbReference>
<dbReference type="InterPro" id="IPR001841">
    <property type="entry name" value="Znf_RING"/>
</dbReference>
<reference evidence="8" key="1">
    <citation type="submission" date="2025-08" db="UniProtKB">
        <authorList>
            <consortium name="Ensembl"/>
        </authorList>
    </citation>
    <scope>IDENTIFICATION</scope>
</reference>
<feature type="domain" description="RING-type" evidence="6">
    <location>
        <begin position="15"/>
        <end position="55"/>
    </location>
</feature>
<accession>A0A3Q3XIQ1</accession>
<dbReference type="AlphaFoldDB" id="A0A3Q3XIQ1"/>
<dbReference type="Ensembl" id="ENSMMOT00000026799.1">
    <property type="protein sequence ID" value="ENSMMOP00000026354.1"/>
    <property type="gene ID" value="ENSMMOG00000019970.1"/>
</dbReference>
<evidence type="ECO:0000256" key="5">
    <source>
        <dbReference type="SAM" id="Coils"/>
    </source>
</evidence>
<keyword evidence="2 4" id="KW-0863">Zinc-finger</keyword>
<dbReference type="Pfam" id="PF13445">
    <property type="entry name" value="zf-RING_UBOX"/>
    <property type="match status" value="1"/>
</dbReference>
<evidence type="ECO:0000313" key="8">
    <source>
        <dbReference type="Ensembl" id="ENSMMOP00000026354.1"/>
    </source>
</evidence>
<dbReference type="PANTHER" id="PTHR24103">
    <property type="entry name" value="E3 UBIQUITIN-PROTEIN LIGASE TRIM"/>
    <property type="match status" value="1"/>
</dbReference>
<dbReference type="InterPro" id="IPR017907">
    <property type="entry name" value="Znf_RING_CS"/>
</dbReference>
<dbReference type="PROSITE" id="PS00518">
    <property type="entry name" value="ZF_RING_1"/>
    <property type="match status" value="1"/>
</dbReference>
<organism evidence="8 9">
    <name type="scientific">Mola mola</name>
    <name type="common">Ocean sunfish</name>
    <name type="synonym">Tetraodon mola</name>
    <dbReference type="NCBI Taxonomy" id="94237"/>
    <lineage>
        <taxon>Eukaryota</taxon>
        <taxon>Metazoa</taxon>
        <taxon>Chordata</taxon>
        <taxon>Craniata</taxon>
        <taxon>Vertebrata</taxon>
        <taxon>Euteleostomi</taxon>
        <taxon>Actinopterygii</taxon>
        <taxon>Neopterygii</taxon>
        <taxon>Teleostei</taxon>
        <taxon>Neoteleostei</taxon>
        <taxon>Acanthomorphata</taxon>
        <taxon>Eupercaria</taxon>
        <taxon>Tetraodontiformes</taxon>
        <taxon>Molidae</taxon>
        <taxon>Mola</taxon>
    </lineage>
</organism>
<dbReference type="FunFam" id="2.60.120.920:FF:000004">
    <property type="entry name" value="Butyrophilin subfamily 1 member A1"/>
    <property type="match status" value="1"/>
</dbReference>
<dbReference type="OMA" id="NPRRNHG"/>
<dbReference type="InterPro" id="IPR050143">
    <property type="entry name" value="TRIM/RBCC"/>
</dbReference>
<dbReference type="Pfam" id="PF00622">
    <property type="entry name" value="SPRY"/>
    <property type="match status" value="1"/>
</dbReference>
<feature type="domain" description="B30.2/SPRY" evidence="7">
    <location>
        <begin position="257"/>
        <end position="451"/>
    </location>
</feature>
<dbReference type="Pfam" id="PF25600">
    <property type="entry name" value="TRIM_CC"/>
    <property type="match status" value="1"/>
</dbReference>
<evidence type="ECO:0000256" key="4">
    <source>
        <dbReference type="PROSITE-ProRule" id="PRU00175"/>
    </source>
</evidence>
<keyword evidence="3" id="KW-0862">Zinc</keyword>
<dbReference type="SMART" id="SM00589">
    <property type="entry name" value="PRY"/>
    <property type="match status" value="1"/>
</dbReference>
<evidence type="ECO:0000259" key="7">
    <source>
        <dbReference type="PROSITE" id="PS50188"/>
    </source>
</evidence>
<dbReference type="InterPro" id="IPR027370">
    <property type="entry name" value="Znf-RING_euk"/>
</dbReference>
<feature type="coiled-coil region" evidence="5">
    <location>
        <begin position="191"/>
        <end position="218"/>
    </location>
</feature>
<dbReference type="PRINTS" id="PR01407">
    <property type="entry name" value="BUTYPHLNCDUF"/>
</dbReference>